<dbReference type="CDD" id="cd05007">
    <property type="entry name" value="SIS_Etherase"/>
    <property type="match status" value="1"/>
</dbReference>
<evidence type="ECO:0000313" key="5">
    <source>
        <dbReference type="Proteomes" id="UP000245926"/>
    </source>
</evidence>
<dbReference type="Gene3D" id="3.40.50.10490">
    <property type="entry name" value="Glucose-6-phosphate isomerase like protein, domain 1"/>
    <property type="match status" value="1"/>
</dbReference>
<dbReference type="InterPro" id="IPR040190">
    <property type="entry name" value="MURQ/GCKR"/>
</dbReference>
<evidence type="ECO:0000256" key="1">
    <source>
        <dbReference type="ARBA" id="ARBA00023239"/>
    </source>
</evidence>
<keyword evidence="1" id="KW-0456">Lyase</keyword>
<feature type="domain" description="SIS" evidence="3">
    <location>
        <begin position="50"/>
        <end position="213"/>
    </location>
</feature>
<dbReference type="OrthoDB" id="9813395at2"/>
<dbReference type="PANTHER" id="PTHR10088:SF4">
    <property type="entry name" value="GLUCOKINASE REGULATORY PROTEIN"/>
    <property type="match status" value="1"/>
</dbReference>
<dbReference type="Gene3D" id="1.10.8.1080">
    <property type="match status" value="1"/>
</dbReference>
<dbReference type="KEGG" id="mets:DK389_07755"/>
<evidence type="ECO:0000259" key="3">
    <source>
        <dbReference type="PROSITE" id="PS51464"/>
    </source>
</evidence>
<evidence type="ECO:0000313" key="4">
    <source>
        <dbReference type="EMBL" id="AWN40446.1"/>
    </source>
</evidence>
<dbReference type="RefSeq" id="WP_109888598.1">
    <property type="nucleotide sequence ID" value="NZ_CP029550.1"/>
</dbReference>
<dbReference type="GO" id="GO:0009254">
    <property type="term" value="P:peptidoglycan turnover"/>
    <property type="evidence" value="ECO:0007669"/>
    <property type="project" value="TreeGrafter"/>
</dbReference>
<organism evidence="4 5">
    <name type="scientific">Methylobacterium durans</name>
    <dbReference type="NCBI Taxonomy" id="2202825"/>
    <lineage>
        <taxon>Bacteria</taxon>
        <taxon>Pseudomonadati</taxon>
        <taxon>Pseudomonadota</taxon>
        <taxon>Alphaproteobacteria</taxon>
        <taxon>Hyphomicrobiales</taxon>
        <taxon>Methylobacteriaceae</taxon>
        <taxon>Methylobacterium</taxon>
    </lineage>
</organism>
<keyword evidence="5" id="KW-1185">Reference proteome</keyword>
<dbReference type="GO" id="GO:0016803">
    <property type="term" value="F:ether hydrolase activity"/>
    <property type="evidence" value="ECO:0007669"/>
    <property type="project" value="TreeGrafter"/>
</dbReference>
<dbReference type="GO" id="GO:0046348">
    <property type="term" value="P:amino sugar catabolic process"/>
    <property type="evidence" value="ECO:0007669"/>
    <property type="project" value="InterPro"/>
</dbReference>
<dbReference type="InterPro" id="IPR001347">
    <property type="entry name" value="SIS_dom"/>
</dbReference>
<gene>
    <name evidence="4" type="ORF">DK389_07755</name>
</gene>
<reference evidence="5" key="1">
    <citation type="submission" date="2018-05" db="EMBL/GenBank/DDBJ databases">
        <title>Complete Genome Sequence of Methylobacterium sp. 17SD2-17.</title>
        <authorList>
            <person name="Srinivasan S."/>
        </authorList>
    </citation>
    <scope>NUCLEOTIDE SEQUENCE [LARGE SCALE GENOMIC DNA]</scope>
    <source>
        <strain evidence="5">17SD2-17</strain>
    </source>
</reference>
<dbReference type="Pfam" id="PF22645">
    <property type="entry name" value="GKRP_SIS_N"/>
    <property type="match status" value="1"/>
</dbReference>
<dbReference type="GO" id="GO:0097367">
    <property type="term" value="F:carbohydrate derivative binding"/>
    <property type="evidence" value="ECO:0007669"/>
    <property type="project" value="InterPro"/>
</dbReference>
<dbReference type="NCBIfam" id="NF003915">
    <property type="entry name" value="PRK05441.1"/>
    <property type="match status" value="1"/>
</dbReference>
<dbReference type="AlphaFoldDB" id="A0A2U8W575"/>
<accession>A0A2U8W575</accession>
<dbReference type="InterPro" id="IPR046348">
    <property type="entry name" value="SIS_dom_sf"/>
</dbReference>
<sequence length="298" mass="30606">MNTESASPRYADLDAWGSSDVLHALWESQLAAVAAIGPALHAIAAAAEAAEAGLRQNGRLLYVGAGTSARIGVQDGVELPPTFDWPEERIGFAIAGGDGAILQAVEGAEDSAAEASAWIERAKIRPDDVVIGLSASGATPFTLAALESARARGAVTVGVANNPNTPILQHCSYPILVATGEEVVAGSTRMKAGTAQKVVLNLLSTLVMIRLGRVYRGRMISMRPTNKKLRSRGVAMVAQIAGCDEGAAARASAEAGGDIKLAILIAMGAGRSGAEELLDRHEGNLRAAIAAADLGARP</sequence>
<dbReference type="NCBIfam" id="NF009222">
    <property type="entry name" value="PRK12570.1"/>
    <property type="match status" value="1"/>
</dbReference>
<dbReference type="InterPro" id="IPR005488">
    <property type="entry name" value="Etherase_MurQ"/>
</dbReference>
<evidence type="ECO:0000256" key="2">
    <source>
        <dbReference type="ARBA" id="ARBA00023277"/>
    </source>
</evidence>
<dbReference type="EMBL" id="CP029550">
    <property type="protein sequence ID" value="AWN40446.1"/>
    <property type="molecule type" value="Genomic_DNA"/>
</dbReference>
<dbReference type="GO" id="GO:0016835">
    <property type="term" value="F:carbon-oxygen lyase activity"/>
    <property type="evidence" value="ECO:0007669"/>
    <property type="project" value="InterPro"/>
</dbReference>
<dbReference type="PROSITE" id="PS51464">
    <property type="entry name" value="SIS"/>
    <property type="match status" value="1"/>
</dbReference>
<dbReference type="SUPFAM" id="SSF53697">
    <property type="entry name" value="SIS domain"/>
    <property type="match status" value="1"/>
</dbReference>
<keyword evidence="2" id="KW-0119">Carbohydrate metabolism</keyword>
<name>A0A2U8W575_9HYPH</name>
<dbReference type="Proteomes" id="UP000245926">
    <property type="component" value="Chromosome"/>
</dbReference>
<dbReference type="PANTHER" id="PTHR10088">
    <property type="entry name" value="GLUCOKINASE REGULATORY PROTEIN"/>
    <property type="match status" value="1"/>
</dbReference>
<protein>
    <submittedName>
        <fullName evidence="4">N-acetylmuramic acid 6-phosphate etherase</fullName>
    </submittedName>
</protein>
<proteinExistence type="predicted"/>